<protein>
    <recommendedName>
        <fullName evidence="2">Putative Flp pilus-assembly TadG-like N-terminal domain-containing protein</fullName>
    </recommendedName>
</protein>
<comment type="caution">
    <text evidence="3">The sequence shown here is derived from an EMBL/GenBank/DDBJ whole genome shotgun (WGS) entry which is preliminary data.</text>
</comment>
<dbReference type="Proteomes" id="UP000285636">
    <property type="component" value="Unassembled WGS sequence"/>
</dbReference>
<dbReference type="InterPro" id="IPR028087">
    <property type="entry name" value="Tad_N"/>
</dbReference>
<evidence type="ECO:0000256" key="1">
    <source>
        <dbReference type="SAM" id="Phobius"/>
    </source>
</evidence>
<accession>A0A423HSZ2</accession>
<sequence>MSPRLQFRGPARQRGAIGLMAALTLAMALVFLLVVIDSGRLYLEKRNLQRVADMAALEAATRGGDCLAGTSAVTYATASAQRNGFAIPSAGRALAVACGVVNVSAGNIRVFAADASKSEAIQVIASHVVPQSLVGGLGAMFGGAPANSTINLSATAVAGVAGPPVAQLSIRSTLADVNLLNGIMSGLSGAPINLTVASWNGLVAANINLLKFMDQLAIDLQVTAGDYTQLLGADATVGQLLRAAATVAQANGATADVQTGLNGLANTVVNPLKVHLGDILQLQTGSTASGLNANVNAFQLVQAFIELGNSKSAVTGTLPVSLLGLGLGATANIKVIEPPQLSVVGNPALAKLAPLGANRIYVRTGQVRVLVSLDLSLVTSLASVVPGILSVVVAPLGLDLRVLPNPNLDISLEAGGGSSYVTDYTCASETNKSLTAFTTTTVAELRVGRVNSDWASSTAPLSVTPFTLLDIRHAGVPFSGGGAELRIDSPVVPTSASTTFINPPKVGLAPSNPPYTLTATNAISGLSQAINPLPLIVHTPSFSPGFLLQVVFDLLNSLLTGVFSLLTTTLNSILSPLLDNLLNTVLKTLGIEVGKIQVGANLSCHSGRASLLL</sequence>
<proteinExistence type="predicted"/>
<gene>
    <name evidence="3" type="ORF">BK660_26275</name>
</gene>
<dbReference type="Pfam" id="PF13400">
    <property type="entry name" value="Tad"/>
    <property type="match status" value="1"/>
</dbReference>
<evidence type="ECO:0000313" key="4">
    <source>
        <dbReference type="Proteomes" id="UP000285636"/>
    </source>
</evidence>
<organism evidence="3 4">
    <name type="scientific">Pseudomonas brassicacearum</name>
    <dbReference type="NCBI Taxonomy" id="930166"/>
    <lineage>
        <taxon>Bacteria</taxon>
        <taxon>Pseudomonadati</taxon>
        <taxon>Pseudomonadota</taxon>
        <taxon>Gammaproteobacteria</taxon>
        <taxon>Pseudomonadales</taxon>
        <taxon>Pseudomonadaceae</taxon>
        <taxon>Pseudomonas</taxon>
    </lineage>
</organism>
<dbReference type="AlphaFoldDB" id="A0A423HSZ2"/>
<feature type="transmembrane region" description="Helical" evidence="1">
    <location>
        <begin position="15"/>
        <end position="36"/>
    </location>
</feature>
<name>A0A423HSZ2_9PSED</name>
<keyword evidence="1" id="KW-0812">Transmembrane</keyword>
<reference evidence="3 4" key="1">
    <citation type="submission" date="2016-10" db="EMBL/GenBank/DDBJ databases">
        <title>Comparative genome analysis of multiple Pseudomonas spp. focuses on biocontrol and plant growth promoting traits.</title>
        <authorList>
            <person name="Tao X.-Y."/>
            <person name="Taylor C.G."/>
        </authorList>
    </citation>
    <scope>NUCLEOTIDE SEQUENCE [LARGE SCALE GENOMIC DNA]</scope>
    <source>
        <strain evidence="3 4">38D7</strain>
    </source>
</reference>
<evidence type="ECO:0000259" key="2">
    <source>
        <dbReference type="Pfam" id="PF13400"/>
    </source>
</evidence>
<dbReference type="RefSeq" id="WP_123435984.1">
    <property type="nucleotide sequence ID" value="NZ_MOBK01000013.1"/>
</dbReference>
<keyword evidence="1" id="KW-0472">Membrane</keyword>
<evidence type="ECO:0000313" key="3">
    <source>
        <dbReference type="EMBL" id="RON16329.1"/>
    </source>
</evidence>
<dbReference type="EMBL" id="MOBK01000013">
    <property type="protein sequence ID" value="RON16329.1"/>
    <property type="molecule type" value="Genomic_DNA"/>
</dbReference>
<feature type="domain" description="Putative Flp pilus-assembly TadG-like N-terminal" evidence="2">
    <location>
        <begin position="15"/>
        <end position="61"/>
    </location>
</feature>
<keyword evidence="1" id="KW-1133">Transmembrane helix</keyword>